<dbReference type="EMBL" id="JQFZ01000121">
    <property type="protein sequence ID" value="KGO58339.1"/>
    <property type="molecule type" value="Genomic_DNA"/>
</dbReference>
<keyword evidence="2" id="KW-0285">Flavoprotein</keyword>
<feature type="domain" description="FAD-binding" evidence="6">
    <location>
        <begin position="7"/>
        <end position="372"/>
    </location>
</feature>
<dbReference type="STRING" id="27334.A0A0A2JSE7"/>
<comment type="caution">
    <text evidence="7">The sequence shown here is derived from an EMBL/GenBank/DDBJ whole genome shotgun (WGS) entry which is preliminary data.</text>
</comment>
<dbReference type="AlphaFoldDB" id="A0A0A2JSE7"/>
<keyword evidence="3" id="KW-0274">FAD</keyword>
<organism evidence="7 8">
    <name type="scientific">Penicillium expansum</name>
    <name type="common">Blue mold rot fungus</name>
    <dbReference type="NCBI Taxonomy" id="27334"/>
    <lineage>
        <taxon>Eukaryota</taxon>
        <taxon>Fungi</taxon>
        <taxon>Dikarya</taxon>
        <taxon>Ascomycota</taxon>
        <taxon>Pezizomycotina</taxon>
        <taxon>Eurotiomycetes</taxon>
        <taxon>Eurotiomycetidae</taxon>
        <taxon>Eurotiales</taxon>
        <taxon>Aspergillaceae</taxon>
        <taxon>Penicillium</taxon>
    </lineage>
</organism>
<dbReference type="Gene3D" id="3.50.50.60">
    <property type="entry name" value="FAD/NAD(P)-binding domain"/>
    <property type="match status" value="1"/>
</dbReference>
<evidence type="ECO:0000256" key="1">
    <source>
        <dbReference type="ARBA" id="ARBA00007992"/>
    </source>
</evidence>
<dbReference type="InterPro" id="IPR050493">
    <property type="entry name" value="FAD-dep_Monooxygenase_BioMet"/>
</dbReference>
<evidence type="ECO:0000313" key="7">
    <source>
        <dbReference type="EMBL" id="KGO58339.1"/>
    </source>
</evidence>
<dbReference type="Proteomes" id="UP000030143">
    <property type="component" value="Unassembled WGS sequence"/>
</dbReference>
<dbReference type="SUPFAM" id="SSF54373">
    <property type="entry name" value="FAD-linked reductases, C-terminal domain"/>
    <property type="match status" value="1"/>
</dbReference>
<dbReference type="PANTHER" id="PTHR13789:SF314">
    <property type="entry name" value="FAD-BINDING DOMAIN-CONTAINING PROTEIN"/>
    <property type="match status" value="1"/>
</dbReference>
<protein>
    <submittedName>
        <fullName evidence="7">Monooxygenase, FAD-binding</fullName>
    </submittedName>
</protein>
<proteinExistence type="inferred from homology"/>
<keyword evidence="4" id="KW-0560">Oxidoreductase</keyword>
<dbReference type="GO" id="GO:0071949">
    <property type="term" value="F:FAD binding"/>
    <property type="evidence" value="ECO:0007669"/>
    <property type="project" value="InterPro"/>
</dbReference>
<dbReference type="SUPFAM" id="SSF51905">
    <property type="entry name" value="FAD/NAD(P)-binding domain"/>
    <property type="match status" value="1"/>
</dbReference>
<dbReference type="PRINTS" id="PR00420">
    <property type="entry name" value="RNGMNOXGNASE"/>
</dbReference>
<gene>
    <name evidence="7" type="ORF">PEX2_068490</name>
</gene>
<dbReference type="GeneID" id="27679540"/>
<evidence type="ECO:0000313" key="8">
    <source>
        <dbReference type="Proteomes" id="UP000030143"/>
    </source>
</evidence>
<evidence type="ECO:0000259" key="6">
    <source>
        <dbReference type="Pfam" id="PF01494"/>
    </source>
</evidence>
<dbReference type="GO" id="GO:0004497">
    <property type="term" value="F:monooxygenase activity"/>
    <property type="evidence" value="ECO:0007669"/>
    <property type="project" value="UniProtKB-KW"/>
</dbReference>
<dbReference type="RefSeq" id="XP_016599833.1">
    <property type="nucleotide sequence ID" value="XM_016744120.1"/>
</dbReference>
<dbReference type="HOGENOM" id="CLU_009665_19_0_1"/>
<dbReference type="VEuPathDB" id="FungiDB:PEXP_022950"/>
<dbReference type="Pfam" id="PF01494">
    <property type="entry name" value="FAD_binding_3"/>
    <property type="match status" value="1"/>
</dbReference>
<dbReference type="InterPro" id="IPR036188">
    <property type="entry name" value="FAD/NAD-bd_sf"/>
</dbReference>
<accession>A0A0A2JSE7</accession>
<name>A0A0A2JSE7_PENEN</name>
<evidence type="ECO:0000256" key="3">
    <source>
        <dbReference type="ARBA" id="ARBA00022827"/>
    </source>
</evidence>
<keyword evidence="8" id="KW-1185">Reference proteome</keyword>
<evidence type="ECO:0000256" key="4">
    <source>
        <dbReference type="ARBA" id="ARBA00023002"/>
    </source>
</evidence>
<keyword evidence="5 7" id="KW-0503">Monooxygenase</keyword>
<dbReference type="PROSITE" id="PS51257">
    <property type="entry name" value="PROKAR_LIPOPROTEIN"/>
    <property type="match status" value="1"/>
</dbReference>
<dbReference type="PANTHER" id="PTHR13789">
    <property type="entry name" value="MONOOXYGENASE"/>
    <property type="match status" value="1"/>
</dbReference>
<evidence type="ECO:0000256" key="5">
    <source>
        <dbReference type="ARBA" id="ARBA00023033"/>
    </source>
</evidence>
<dbReference type="InterPro" id="IPR002938">
    <property type="entry name" value="FAD-bd"/>
</dbReference>
<reference evidence="7 8" key="1">
    <citation type="journal article" date="2015" name="Mol. Plant Microbe Interact.">
        <title>Genome, transcriptome, and functional analyses of Penicillium expansum provide new insights into secondary metabolism and pathogenicity.</title>
        <authorList>
            <person name="Ballester A.R."/>
            <person name="Marcet-Houben M."/>
            <person name="Levin E."/>
            <person name="Sela N."/>
            <person name="Selma-Lazaro C."/>
            <person name="Carmona L."/>
            <person name="Wisniewski M."/>
            <person name="Droby S."/>
            <person name="Gonzalez-Candelas L."/>
            <person name="Gabaldon T."/>
        </authorList>
    </citation>
    <scope>NUCLEOTIDE SEQUENCE [LARGE SCALE GENOMIC DNA]</scope>
    <source>
        <strain evidence="7 8">MD-8</strain>
    </source>
</reference>
<sequence>MSTPQRLRVAIIGGGIAGTMAACVLREHHDVTIFERGSENAIGGGQAISLSPGSVKILNQFGFDEDRAGAVSGRGFKVYHQNGTLKKVIPIDVAERFGAEWLMTLRSDARDEILRIATADSAEVGRTGIPPRVVYNVKVVGIDVDSGVVTFADGSSVEVDLIIVADGIRSKFREQIVGNSDSHVKSAGKSIFRFVLSAEQAKEVTGTLHEWWDPSKGGFSHMIPAEDETNRILIAYPAKKFGYVNFSYICPNSYVKETGEESWFTDGDRDELLEVFKDFPENMLQFIRRAEEVKIWSLRDHDPLPSYVRGRAVLVGDSAHAMTPLQGQGANQAIEDAEGFRLFTQYNVTREAVPALLKTWDGVRRPRATQVQLNTRSAGTAMNETNGLKNMAYNWTYDGILNAL</sequence>
<comment type="similarity">
    <text evidence="1">Belongs to the paxM FAD-dependent monooxygenase family.</text>
</comment>
<evidence type="ECO:0000256" key="2">
    <source>
        <dbReference type="ARBA" id="ARBA00022630"/>
    </source>
</evidence>